<dbReference type="AlphaFoldDB" id="A0A1Q3CDE0"/>
<gene>
    <name evidence="2" type="ORF">CFOL_v3_21708</name>
</gene>
<protein>
    <submittedName>
        <fullName evidence="2">Uncharacterized protein</fullName>
    </submittedName>
</protein>
<reference evidence="3" key="1">
    <citation type="submission" date="2016-04" db="EMBL/GenBank/DDBJ databases">
        <title>Cephalotus genome sequencing.</title>
        <authorList>
            <person name="Fukushima K."/>
            <person name="Hasebe M."/>
            <person name="Fang X."/>
        </authorList>
    </citation>
    <scope>NUCLEOTIDE SEQUENCE [LARGE SCALE GENOMIC DNA]</scope>
    <source>
        <strain evidence="3">cv. St1</strain>
    </source>
</reference>
<feature type="region of interest" description="Disordered" evidence="1">
    <location>
        <begin position="1"/>
        <end position="23"/>
    </location>
</feature>
<dbReference type="EMBL" id="BDDD01001765">
    <property type="protein sequence ID" value="GAV78240.1"/>
    <property type="molecule type" value="Genomic_DNA"/>
</dbReference>
<dbReference type="InParanoid" id="A0A1Q3CDE0"/>
<evidence type="ECO:0000256" key="1">
    <source>
        <dbReference type="SAM" id="MobiDB-lite"/>
    </source>
</evidence>
<evidence type="ECO:0000313" key="2">
    <source>
        <dbReference type="EMBL" id="GAV78240.1"/>
    </source>
</evidence>
<evidence type="ECO:0000313" key="3">
    <source>
        <dbReference type="Proteomes" id="UP000187406"/>
    </source>
</evidence>
<comment type="caution">
    <text evidence="2">The sequence shown here is derived from an EMBL/GenBank/DDBJ whole genome shotgun (WGS) entry which is preliminary data.</text>
</comment>
<keyword evidence="3" id="KW-1185">Reference proteome</keyword>
<name>A0A1Q3CDE0_CEPFO</name>
<dbReference type="OrthoDB" id="1845088at2759"/>
<feature type="compositionally biased region" description="Polar residues" evidence="1">
    <location>
        <begin position="1"/>
        <end position="11"/>
    </location>
</feature>
<dbReference type="Proteomes" id="UP000187406">
    <property type="component" value="Unassembled WGS sequence"/>
</dbReference>
<proteinExistence type="predicted"/>
<organism evidence="2 3">
    <name type="scientific">Cephalotus follicularis</name>
    <name type="common">Albany pitcher plant</name>
    <dbReference type="NCBI Taxonomy" id="3775"/>
    <lineage>
        <taxon>Eukaryota</taxon>
        <taxon>Viridiplantae</taxon>
        <taxon>Streptophyta</taxon>
        <taxon>Embryophyta</taxon>
        <taxon>Tracheophyta</taxon>
        <taxon>Spermatophyta</taxon>
        <taxon>Magnoliopsida</taxon>
        <taxon>eudicotyledons</taxon>
        <taxon>Gunneridae</taxon>
        <taxon>Pentapetalae</taxon>
        <taxon>rosids</taxon>
        <taxon>fabids</taxon>
        <taxon>Oxalidales</taxon>
        <taxon>Cephalotaceae</taxon>
        <taxon>Cephalotus</taxon>
    </lineage>
</organism>
<accession>A0A1Q3CDE0</accession>
<sequence length="205" mass="22951">MTTPTFDSTPLTHVASPSTTDSSSSTVNALSFVVQPPVSHIHHFLSIKLTSTNYLIWRSQFLALLRGYDLRSFVDGSSQPPARLLPDGSQYPAYTLLNEEICFQYSMSDLITATANMALTQRSSENRNQHRGRGRGYGGRRGCKTTIFLFLTISTAPETHYHSQHSGQSSHKGPSFCNQCHHHSNAQFYEPYQQGQNYHQAQVQP</sequence>